<sequence>MNPTIEVQINARLDQLDAQLKVAEAKISKSAVTMGKTGEKAGANFGESFAANLPMMMVATAISKTIGSGVLAAIKDSHAGKSGEEIGMSLAKGIVDGAKSLPVVGVVVGILDEMINGMDRLAEAAHDRAAAVGNAFRQAFTDIAKASETTLQAVTRKTEDMAAKTDPAQQAKLSTQRTIEDAKAQLQKIEDEKQMLRDNAAAAEAESVKTATQSRDAQKFETFDGNVEGRKNDEKINKELEARKRDAASTRLASEQAINKQSLDLVKALNEQILQAEKTGAADQAKIQQDKVDKAVAAAKSLHEINLKAAIESGDYQGAQKQIDAQAAAEQKALDEKSRKTVMSANEYAAALKEINAKAAADQKALDEKSQKDAKEVGNQMVADFKEQKKEMYDAAMQAQEDIIKGEQAVQKKVDKAKVFSEAVSSAGQGFINSGQTALGQFNFAQQGAGSSAIDMAKKQVASLEKIEQATAEQVRLTKENKGFL</sequence>
<name>A0A6J5MUN2_9CAUD</name>
<gene>
    <name evidence="2" type="ORF">UFOVP525_23</name>
</gene>
<evidence type="ECO:0000256" key="1">
    <source>
        <dbReference type="SAM" id="Coils"/>
    </source>
</evidence>
<accession>A0A6J5MUN2</accession>
<dbReference type="EMBL" id="LR796507">
    <property type="protein sequence ID" value="CAB4148786.1"/>
    <property type="molecule type" value="Genomic_DNA"/>
</dbReference>
<organism evidence="2">
    <name type="scientific">uncultured Caudovirales phage</name>
    <dbReference type="NCBI Taxonomy" id="2100421"/>
    <lineage>
        <taxon>Viruses</taxon>
        <taxon>Duplodnaviria</taxon>
        <taxon>Heunggongvirae</taxon>
        <taxon>Uroviricota</taxon>
        <taxon>Caudoviricetes</taxon>
        <taxon>Peduoviridae</taxon>
        <taxon>Maltschvirus</taxon>
        <taxon>Maltschvirus maltsch</taxon>
    </lineage>
</organism>
<protein>
    <submittedName>
        <fullName evidence="2">Uncharacterized protein</fullName>
    </submittedName>
</protein>
<feature type="coiled-coil region" evidence="1">
    <location>
        <begin position="172"/>
        <end position="206"/>
    </location>
</feature>
<feature type="coiled-coil region" evidence="1">
    <location>
        <begin position="352"/>
        <end position="402"/>
    </location>
</feature>
<evidence type="ECO:0000313" key="2">
    <source>
        <dbReference type="EMBL" id="CAB4148786.1"/>
    </source>
</evidence>
<proteinExistence type="predicted"/>
<reference evidence="2" key="1">
    <citation type="submission" date="2020-04" db="EMBL/GenBank/DDBJ databases">
        <authorList>
            <person name="Chiriac C."/>
            <person name="Salcher M."/>
            <person name="Ghai R."/>
            <person name="Kavagutti S V."/>
        </authorList>
    </citation>
    <scope>NUCLEOTIDE SEQUENCE</scope>
</reference>
<keyword evidence="1" id="KW-0175">Coiled coil</keyword>